<feature type="transmembrane region" description="Helical" evidence="1">
    <location>
        <begin position="13"/>
        <end position="31"/>
    </location>
</feature>
<dbReference type="RefSeq" id="WP_016960811.1">
    <property type="nucleotide sequence ID" value="NZ_AJWN02000104.1"/>
</dbReference>
<evidence type="ECO:0000256" key="1">
    <source>
        <dbReference type="SAM" id="Phobius"/>
    </source>
</evidence>
<comment type="caution">
    <text evidence="2">The sequence shown here is derived from an EMBL/GenBank/DDBJ whole genome shotgun (WGS) entry which is preliminary data.</text>
</comment>
<keyword evidence="1" id="KW-0472">Membrane</keyword>
<evidence type="ECO:0000313" key="3">
    <source>
        <dbReference type="Proteomes" id="UP000095039"/>
    </source>
</evidence>
<keyword evidence="3" id="KW-1185">Reference proteome</keyword>
<accession>A0A1E5BXF8</accession>
<organism evidence="2 3">
    <name type="scientific">Enterovibrio norvegicus FF-454</name>
    <dbReference type="NCBI Taxonomy" id="1185651"/>
    <lineage>
        <taxon>Bacteria</taxon>
        <taxon>Pseudomonadati</taxon>
        <taxon>Pseudomonadota</taxon>
        <taxon>Gammaproteobacteria</taxon>
        <taxon>Vibrionales</taxon>
        <taxon>Vibrionaceae</taxon>
        <taxon>Enterovibrio</taxon>
    </lineage>
</organism>
<proteinExistence type="predicted"/>
<evidence type="ECO:0000313" key="2">
    <source>
        <dbReference type="EMBL" id="OEE57976.1"/>
    </source>
</evidence>
<sequence>MGFLSWDRTPTEWGIVTLIIGVLALATVPVFDRVMLFADEVEFRYLANAFEGSARSVQMRSALKTENKQSDIVTVDNVSFRLSPSQHAQAGFPFALVQGATTLMAMSSKDCGELLANFTNQSYWLETDTRPEALKRPQPQIRAVVMLGKEKDSPQPYCRFERPVRTGIWSDDSSEHLTRHIFAYYPVTGRVEVLRENQEL</sequence>
<name>A0A1E5BXF8_9GAMM</name>
<gene>
    <name evidence="2" type="ORF">A1OK_04905</name>
</gene>
<keyword evidence="1" id="KW-1133">Transmembrane helix</keyword>
<protein>
    <submittedName>
        <fullName evidence="2">Uncharacterized protein</fullName>
    </submittedName>
</protein>
<reference evidence="2 3" key="1">
    <citation type="journal article" date="2012" name="Science">
        <title>Ecological populations of bacteria act as socially cohesive units of antibiotic production and resistance.</title>
        <authorList>
            <person name="Cordero O.X."/>
            <person name="Wildschutte H."/>
            <person name="Kirkup B."/>
            <person name="Proehl S."/>
            <person name="Ngo L."/>
            <person name="Hussain F."/>
            <person name="Le Roux F."/>
            <person name="Mincer T."/>
            <person name="Polz M.F."/>
        </authorList>
    </citation>
    <scope>NUCLEOTIDE SEQUENCE [LARGE SCALE GENOMIC DNA]</scope>
    <source>
        <strain evidence="2 3">FF-454</strain>
    </source>
</reference>
<dbReference type="Proteomes" id="UP000095039">
    <property type="component" value="Unassembled WGS sequence"/>
</dbReference>
<dbReference type="AlphaFoldDB" id="A0A1E5BXF8"/>
<keyword evidence="1" id="KW-0812">Transmembrane</keyword>
<dbReference type="EMBL" id="AJWN02000104">
    <property type="protein sequence ID" value="OEE57976.1"/>
    <property type="molecule type" value="Genomic_DNA"/>
</dbReference>